<evidence type="ECO:0000313" key="1">
    <source>
        <dbReference type="EMBL" id="CAD5224898.1"/>
    </source>
</evidence>
<evidence type="ECO:0000313" key="5">
    <source>
        <dbReference type="WBParaSite" id="BXY_0427500.1"/>
    </source>
</evidence>
<evidence type="ECO:0000313" key="4">
    <source>
        <dbReference type="Proteomes" id="UP000659654"/>
    </source>
</evidence>
<name>A0A1I7RU66_BURXY</name>
<organism evidence="3 5">
    <name type="scientific">Bursaphelenchus xylophilus</name>
    <name type="common">Pinewood nematode worm</name>
    <name type="synonym">Aphelenchoides xylophilus</name>
    <dbReference type="NCBI Taxonomy" id="6326"/>
    <lineage>
        <taxon>Eukaryota</taxon>
        <taxon>Metazoa</taxon>
        <taxon>Ecdysozoa</taxon>
        <taxon>Nematoda</taxon>
        <taxon>Chromadorea</taxon>
        <taxon>Rhabditida</taxon>
        <taxon>Tylenchina</taxon>
        <taxon>Tylenchomorpha</taxon>
        <taxon>Aphelenchoidea</taxon>
        <taxon>Aphelenchoididae</taxon>
        <taxon>Bursaphelenchus</taxon>
    </lineage>
</organism>
<reference evidence="2" key="2">
    <citation type="submission" date="2020-08" db="EMBL/GenBank/DDBJ databases">
        <authorList>
            <person name="Kikuchi T."/>
        </authorList>
    </citation>
    <scope>NUCLEOTIDE SEQUENCE</scope>
    <source>
        <strain evidence="1">Ka4C1</strain>
    </source>
</reference>
<dbReference type="OrthoDB" id="5853820at2759"/>
<reference evidence="5" key="1">
    <citation type="submission" date="2016-11" db="UniProtKB">
        <authorList>
            <consortium name="WormBaseParasite"/>
        </authorList>
    </citation>
    <scope>IDENTIFICATION</scope>
</reference>
<dbReference type="WBParaSite" id="BXY_0427500.1">
    <property type="protein sequence ID" value="BXY_0427500.1"/>
    <property type="gene ID" value="BXY_0427500"/>
</dbReference>
<accession>A0A1I7RU66</accession>
<keyword evidence="4" id="KW-1185">Reference proteome</keyword>
<dbReference type="SMR" id="A0A1I7RU66"/>
<dbReference type="Proteomes" id="UP000582659">
    <property type="component" value="Unassembled WGS sequence"/>
</dbReference>
<evidence type="ECO:0000313" key="2">
    <source>
        <dbReference type="EMBL" id="CAG9113859.1"/>
    </source>
</evidence>
<dbReference type="InterPro" id="IPR008962">
    <property type="entry name" value="PapD-like_sf"/>
</dbReference>
<proteinExistence type="predicted"/>
<dbReference type="AlphaFoldDB" id="A0A1I7RU66"/>
<dbReference type="EMBL" id="CAJFDI010000004">
    <property type="protein sequence ID" value="CAD5224898.1"/>
    <property type="molecule type" value="Genomic_DNA"/>
</dbReference>
<gene>
    <name evidence="1" type="ORF">BXYJ_LOCUS8274</name>
</gene>
<dbReference type="Proteomes" id="UP000659654">
    <property type="component" value="Unassembled WGS sequence"/>
</dbReference>
<dbReference type="SUPFAM" id="SSF49354">
    <property type="entry name" value="PapD-like"/>
    <property type="match status" value="1"/>
</dbReference>
<dbReference type="EMBL" id="CAJFCV020000004">
    <property type="protein sequence ID" value="CAG9113859.1"/>
    <property type="molecule type" value="Genomic_DNA"/>
</dbReference>
<sequence>MTDAEAKPLKRVPQHVMVFPVSSRPQARRLVLRNPTGRELAVKLVATCPKALQIDGPHLIIAPNEWNSTNMVLDANKVAEQSDLQFHSVLVYCRLRSKFSEVGLADWFNEEDNENPINLAYSLKIHRTIDFAAPDTVVDLPGKACLVEPINAPTFDYDPRDVADCLTARGVESETATANQLSETDLLACCPDSLAKTALEFDDGTRTARWIGRGCCAVKALDSLYPGSGQALQKKVGTVFPCGQA</sequence>
<dbReference type="Proteomes" id="UP000095284">
    <property type="component" value="Unplaced"/>
</dbReference>
<evidence type="ECO:0000313" key="3">
    <source>
        <dbReference type="Proteomes" id="UP000095284"/>
    </source>
</evidence>
<protein>
    <submittedName>
        <fullName evidence="1">(pine wood nematode) hypothetical protein</fullName>
    </submittedName>
</protein>